<proteinExistence type="predicted"/>
<name>A0A9Q3UBF5_VIBPH</name>
<dbReference type="Proteomes" id="UP000726777">
    <property type="component" value="Unassembled WGS sequence"/>
</dbReference>
<dbReference type="AlphaFoldDB" id="A0A9Q3UBF5"/>
<comment type="caution">
    <text evidence="1">The sequence shown here is derived from an EMBL/GenBank/DDBJ whole genome shotgun (WGS) entry which is preliminary data.</text>
</comment>
<dbReference type="EMBL" id="JACVHL010000002">
    <property type="protein sequence ID" value="MCC3803740.1"/>
    <property type="molecule type" value="Genomic_DNA"/>
</dbReference>
<sequence length="62" mass="6808">MQATLDAYTNVITIGSTSIALQQGNIFNRFSSAKAELLLREWLIKSNLISSDTNVTIVGLHQ</sequence>
<protein>
    <submittedName>
        <fullName evidence="1">Uncharacterized protein</fullName>
    </submittedName>
</protein>
<accession>A0A9Q3UBF5</accession>
<dbReference type="RefSeq" id="WP_228085395.1">
    <property type="nucleotide sequence ID" value="NZ_JACVHL010000002.1"/>
</dbReference>
<gene>
    <name evidence="1" type="ORF">IB292_01700</name>
</gene>
<evidence type="ECO:0000313" key="1">
    <source>
        <dbReference type="EMBL" id="MCC3803740.1"/>
    </source>
</evidence>
<evidence type="ECO:0000313" key="2">
    <source>
        <dbReference type="Proteomes" id="UP000726777"/>
    </source>
</evidence>
<reference evidence="1" key="1">
    <citation type="submission" date="2020-09" db="EMBL/GenBank/DDBJ databases">
        <title>Genome sequence of Vibrio parahaemolyticus isolates.</title>
        <authorList>
            <person name="Hammerl J.A."/>
            <person name="Strauch E."/>
        </authorList>
    </citation>
    <scope>NUCLEOTIDE SEQUENCE</scope>
    <source>
        <strain evidence="1">17-VB00146</strain>
    </source>
</reference>
<organism evidence="1 2">
    <name type="scientific">Vibrio parahaemolyticus</name>
    <dbReference type="NCBI Taxonomy" id="670"/>
    <lineage>
        <taxon>Bacteria</taxon>
        <taxon>Pseudomonadati</taxon>
        <taxon>Pseudomonadota</taxon>
        <taxon>Gammaproteobacteria</taxon>
        <taxon>Vibrionales</taxon>
        <taxon>Vibrionaceae</taxon>
        <taxon>Vibrio</taxon>
    </lineage>
</organism>